<feature type="signal peptide" evidence="4">
    <location>
        <begin position="1"/>
        <end position="15"/>
    </location>
</feature>
<dbReference type="PANTHER" id="PTHR45712">
    <property type="entry name" value="AGAP008170-PA"/>
    <property type="match status" value="1"/>
</dbReference>
<keyword evidence="4" id="KW-0732">Signal</keyword>
<sequence length="596" mass="68912">MKTILLLTIIGIIEALHCDKEYNQIESFYERGYDITCQGLTNNFTHLLQELEVTNEISLKMENCNLTEVSPNLFHNVEHIKHFYLENSTFSYKKSESVFKLLENLEDLKIISTKFEVTKNSLSNLKRLKELTLVKNELSFIEKGAFNDLKSLKELHITENHLKDLNNVPLCELKMLTTLNFSKNEIQDLGHNLYCQNIQRNSLIINNKPPPLNSSTIISFPSSLDLYEIDLSHNNIKDLSTSFAFLKSLRIVKLQGNKLNRLNNSHFTFLEYLENLRVDNNALTFIEGNVFKDKQFLELLDLSNNELFFLNMKDLKSVKYLNLANNRLQIDSILSININNTLEILILDNNNVTEMKPNTFKKYLNLKTLRLSGNKMELSSFCLNGLFSLRKLYIINNSIKKIPKEVFKDLHNLTLLDLSQNNLTILDHNETFSSLRQLEVLNLSRNSLTSLSYALVEPLKNLVVLDISYNKLRDIDYDVILTNLPLLSILDIKFNMLSCELLSKIIKYLQTRGVTYTVQDKIDLDKVNVGGIYCNNEKVTNKAVSEPISQKSVMFNVTLGLIVVLILVILCIVIFKVHVYLKRRKYRADEFELIDE</sequence>
<dbReference type="Proteomes" id="UP001153636">
    <property type="component" value="Chromosome 9"/>
</dbReference>
<keyword evidence="3" id="KW-0812">Transmembrane</keyword>
<reference evidence="5" key="1">
    <citation type="submission" date="2022-01" db="EMBL/GenBank/DDBJ databases">
        <authorList>
            <person name="King R."/>
        </authorList>
    </citation>
    <scope>NUCLEOTIDE SEQUENCE</scope>
</reference>
<keyword evidence="2" id="KW-0677">Repeat</keyword>
<feature type="chain" id="PRO_5040386715" evidence="4">
    <location>
        <begin position="16"/>
        <end position="596"/>
    </location>
</feature>
<evidence type="ECO:0000313" key="6">
    <source>
        <dbReference type="Proteomes" id="UP001153636"/>
    </source>
</evidence>
<dbReference type="AlphaFoldDB" id="A0A9P0D877"/>
<dbReference type="InterPro" id="IPR050333">
    <property type="entry name" value="SLRP"/>
</dbReference>
<organism evidence="5 6">
    <name type="scientific">Psylliodes chrysocephalus</name>
    <dbReference type="NCBI Taxonomy" id="3402493"/>
    <lineage>
        <taxon>Eukaryota</taxon>
        <taxon>Metazoa</taxon>
        <taxon>Ecdysozoa</taxon>
        <taxon>Arthropoda</taxon>
        <taxon>Hexapoda</taxon>
        <taxon>Insecta</taxon>
        <taxon>Pterygota</taxon>
        <taxon>Neoptera</taxon>
        <taxon>Endopterygota</taxon>
        <taxon>Coleoptera</taxon>
        <taxon>Polyphaga</taxon>
        <taxon>Cucujiformia</taxon>
        <taxon>Chrysomeloidea</taxon>
        <taxon>Chrysomelidae</taxon>
        <taxon>Galerucinae</taxon>
        <taxon>Alticini</taxon>
        <taxon>Psylliodes</taxon>
    </lineage>
</organism>
<dbReference type="FunFam" id="3.80.10.10:FF:001164">
    <property type="entry name" value="GH01279p"/>
    <property type="match status" value="1"/>
</dbReference>
<dbReference type="SUPFAM" id="SSF52058">
    <property type="entry name" value="L domain-like"/>
    <property type="match status" value="2"/>
</dbReference>
<accession>A0A9P0D877</accession>
<gene>
    <name evidence="5" type="ORF">PSYICH_LOCUS15265</name>
</gene>
<dbReference type="EMBL" id="OV651821">
    <property type="protein sequence ID" value="CAH1115800.1"/>
    <property type="molecule type" value="Genomic_DNA"/>
</dbReference>
<dbReference type="Pfam" id="PF13855">
    <property type="entry name" value="LRR_8"/>
    <property type="match status" value="3"/>
</dbReference>
<proteinExistence type="predicted"/>
<dbReference type="OrthoDB" id="676979at2759"/>
<keyword evidence="1" id="KW-0433">Leucine-rich repeat</keyword>
<dbReference type="Gene3D" id="3.80.10.10">
    <property type="entry name" value="Ribonuclease Inhibitor"/>
    <property type="match status" value="3"/>
</dbReference>
<dbReference type="PROSITE" id="PS51450">
    <property type="entry name" value="LRR"/>
    <property type="match status" value="4"/>
</dbReference>
<dbReference type="SMART" id="SM00369">
    <property type="entry name" value="LRR_TYP"/>
    <property type="match status" value="11"/>
</dbReference>
<dbReference type="InterPro" id="IPR001611">
    <property type="entry name" value="Leu-rich_rpt"/>
</dbReference>
<evidence type="ECO:0000256" key="1">
    <source>
        <dbReference type="ARBA" id="ARBA00022614"/>
    </source>
</evidence>
<dbReference type="PANTHER" id="PTHR45712:SF22">
    <property type="entry name" value="INSULIN-LIKE GROWTH FACTOR-BINDING PROTEIN COMPLEX ACID LABILE SUBUNIT"/>
    <property type="match status" value="1"/>
</dbReference>
<evidence type="ECO:0000256" key="4">
    <source>
        <dbReference type="SAM" id="SignalP"/>
    </source>
</evidence>
<keyword evidence="3" id="KW-1133">Transmembrane helix</keyword>
<evidence type="ECO:0000256" key="3">
    <source>
        <dbReference type="SAM" id="Phobius"/>
    </source>
</evidence>
<keyword evidence="6" id="KW-1185">Reference proteome</keyword>
<keyword evidence="3" id="KW-0472">Membrane</keyword>
<dbReference type="PRINTS" id="PR00019">
    <property type="entry name" value="LEURICHRPT"/>
</dbReference>
<dbReference type="InterPro" id="IPR032675">
    <property type="entry name" value="LRR_dom_sf"/>
</dbReference>
<evidence type="ECO:0000256" key="2">
    <source>
        <dbReference type="ARBA" id="ARBA00022737"/>
    </source>
</evidence>
<evidence type="ECO:0000313" key="5">
    <source>
        <dbReference type="EMBL" id="CAH1115800.1"/>
    </source>
</evidence>
<dbReference type="InterPro" id="IPR003591">
    <property type="entry name" value="Leu-rich_rpt_typical-subtyp"/>
</dbReference>
<name>A0A9P0D877_9CUCU</name>
<feature type="transmembrane region" description="Helical" evidence="3">
    <location>
        <begin position="553"/>
        <end position="575"/>
    </location>
</feature>
<protein>
    <submittedName>
        <fullName evidence="5">Uncharacterized protein</fullName>
    </submittedName>
</protein>